<proteinExistence type="predicted"/>
<dbReference type="eggNOG" id="COG4267">
    <property type="taxonomic scope" value="Bacteria"/>
</dbReference>
<feature type="transmembrane region" description="Helical" evidence="1">
    <location>
        <begin position="276"/>
        <end position="295"/>
    </location>
</feature>
<gene>
    <name evidence="2" type="ORF">PaecuDRAFT_2448</name>
</gene>
<feature type="transmembrane region" description="Helical" evidence="1">
    <location>
        <begin position="424"/>
        <end position="442"/>
    </location>
</feature>
<name>E0I9W1_9BACL</name>
<dbReference type="Proteomes" id="UP000005387">
    <property type="component" value="Unassembled WGS sequence"/>
</dbReference>
<dbReference type="STRING" id="717606.PaecuDRAFT_2448"/>
<evidence type="ECO:0000313" key="3">
    <source>
        <dbReference type="Proteomes" id="UP000005387"/>
    </source>
</evidence>
<dbReference type="EMBL" id="AEDD01000006">
    <property type="protein sequence ID" value="EFM10538.1"/>
    <property type="molecule type" value="Genomic_DNA"/>
</dbReference>
<feature type="transmembrane region" description="Helical" evidence="1">
    <location>
        <begin position="334"/>
        <end position="356"/>
    </location>
</feature>
<feature type="transmembrane region" description="Helical" evidence="1">
    <location>
        <begin position="368"/>
        <end position="391"/>
    </location>
</feature>
<organism evidence="2 3">
    <name type="scientific">Paenibacillus curdlanolyticus YK9</name>
    <dbReference type="NCBI Taxonomy" id="717606"/>
    <lineage>
        <taxon>Bacteria</taxon>
        <taxon>Bacillati</taxon>
        <taxon>Bacillota</taxon>
        <taxon>Bacilli</taxon>
        <taxon>Bacillales</taxon>
        <taxon>Paenibacillaceae</taxon>
        <taxon>Paenibacillus</taxon>
    </lineage>
</organism>
<feature type="transmembrane region" description="Helical" evidence="1">
    <location>
        <begin position="398"/>
        <end position="418"/>
    </location>
</feature>
<reference evidence="2 3" key="1">
    <citation type="submission" date="2010-07" db="EMBL/GenBank/DDBJ databases">
        <title>The draft genome of Paenibacillus curdlanolyticus YK9.</title>
        <authorList>
            <consortium name="US DOE Joint Genome Institute (JGI-PGF)"/>
            <person name="Lucas S."/>
            <person name="Copeland A."/>
            <person name="Lapidus A."/>
            <person name="Cheng J.-F."/>
            <person name="Bruce D."/>
            <person name="Goodwin L."/>
            <person name="Pitluck S."/>
            <person name="Land M.L."/>
            <person name="Hauser L."/>
            <person name="Chang Y.-J."/>
            <person name="Jeffries C."/>
            <person name="Anderson I.J."/>
            <person name="Johnson E."/>
            <person name="Loganathan U."/>
            <person name="Mulhopadhyay B."/>
            <person name="Kyrpides N."/>
            <person name="Woyke T.J."/>
        </authorList>
    </citation>
    <scope>NUCLEOTIDE SEQUENCE [LARGE SCALE GENOMIC DNA]</scope>
    <source>
        <strain evidence="2 3">YK9</strain>
    </source>
</reference>
<evidence type="ECO:0000313" key="2">
    <source>
        <dbReference type="EMBL" id="EFM10538.1"/>
    </source>
</evidence>
<feature type="transmembrane region" description="Helical" evidence="1">
    <location>
        <begin position="134"/>
        <end position="155"/>
    </location>
</feature>
<evidence type="ECO:0000256" key="1">
    <source>
        <dbReference type="SAM" id="Phobius"/>
    </source>
</evidence>
<dbReference type="Pfam" id="PF16933">
    <property type="entry name" value="PelG"/>
    <property type="match status" value="1"/>
</dbReference>
<protein>
    <recommendedName>
        <fullName evidence="4">Transmembrane protein</fullName>
    </recommendedName>
</protein>
<feature type="transmembrane region" description="Helical" evidence="1">
    <location>
        <begin position="65"/>
        <end position="85"/>
    </location>
</feature>
<keyword evidence="3" id="KW-1185">Reference proteome</keyword>
<sequence>MAGIGFELKRMYAKDGLVNKIKAFTYSSLVTIGPMLTCMLLVVAVQWLQLRYDVSFNDRELFQASIVYAFIFSYIISNVLTLYLTRSVSDFIYQNKYEAILPSFYGSLKIGLLLGAVPALLFLGLSPLSLSYKASLLLLFMTLIVIWFEVVYLSAMKNYRRIGLSFLGGALLSIGLSWVLLKYSDYKDAGTVLLAVDAGFMLTASALLVQIERFFRLPARQSDYTFLAYLTRYPSLILIGALTALGLYSHQFVQWLGDAGVIVADAFLMSPSYDLAVYYAFMSAIPSLIMFVVSLETNLYPKYRHYYDLVLHGGSLGDINRARGQMFQVLTQQISLLMGVQLFFSIISIALGIRFLPLVGFSASQIELYNILVIGFFAYIIYTVITLVLLYFDDRKGVLWLAVLFLASNTGFAVLSVLYDSQGFSFFAAAFISLLVAFGRLMHVLNHINYYTFSAQPVIHREKTNRFSKLLHAAPKQMSRLD</sequence>
<keyword evidence="1" id="KW-1133">Transmembrane helix</keyword>
<dbReference type="InterPro" id="IPR031617">
    <property type="entry name" value="PelG"/>
</dbReference>
<evidence type="ECO:0008006" key="4">
    <source>
        <dbReference type="Google" id="ProtNLM"/>
    </source>
</evidence>
<dbReference type="AlphaFoldDB" id="E0I9W1"/>
<feature type="transmembrane region" description="Helical" evidence="1">
    <location>
        <begin position="193"/>
        <end position="215"/>
    </location>
</feature>
<dbReference type="RefSeq" id="WP_006038442.1">
    <property type="nucleotide sequence ID" value="NZ_AEDD01000006.1"/>
</dbReference>
<feature type="transmembrane region" description="Helical" evidence="1">
    <location>
        <begin position="21"/>
        <end position="45"/>
    </location>
</feature>
<keyword evidence="1" id="KW-0812">Transmembrane</keyword>
<keyword evidence="1" id="KW-0472">Membrane</keyword>
<feature type="transmembrane region" description="Helical" evidence="1">
    <location>
        <begin position="106"/>
        <end position="128"/>
    </location>
</feature>
<dbReference type="OrthoDB" id="37830at2"/>
<feature type="transmembrane region" description="Helical" evidence="1">
    <location>
        <begin position="162"/>
        <end position="181"/>
    </location>
</feature>
<accession>E0I9W1</accession>